<protein>
    <submittedName>
        <fullName evidence="8">ABC-2 type transport system ATP-binding protein</fullName>
    </submittedName>
</protein>
<dbReference type="GO" id="GO:0005886">
    <property type="term" value="C:plasma membrane"/>
    <property type="evidence" value="ECO:0007669"/>
    <property type="project" value="UniProtKB-SubCell"/>
</dbReference>
<dbReference type="GO" id="GO:0005524">
    <property type="term" value="F:ATP binding"/>
    <property type="evidence" value="ECO:0007669"/>
    <property type="project" value="UniProtKB-KW"/>
</dbReference>
<evidence type="ECO:0000256" key="5">
    <source>
        <dbReference type="ARBA" id="ARBA00023251"/>
    </source>
</evidence>
<dbReference type="Proteomes" id="UP000319825">
    <property type="component" value="Unassembled WGS sequence"/>
</dbReference>
<dbReference type="AlphaFoldDB" id="A0A562IDV5"/>
<dbReference type="Pfam" id="PF00005">
    <property type="entry name" value="ABC_tran"/>
    <property type="match status" value="1"/>
</dbReference>
<keyword evidence="3" id="KW-0547">Nucleotide-binding</keyword>
<proteinExistence type="predicted"/>
<feature type="region of interest" description="Disordered" evidence="6">
    <location>
        <begin position="148"/>
        <end position="167"/>
    </location>
</feature>
<dbReference type="Gene3D" id="3.40.50.300">
    <property type="entry name" value="P-loop containing nucleotide triphosphate hydrolases"/>
    <property type="match status" value="1"/>
</dbReference>
<evidence type="ECO:0000256" key="4">
    <source>
        <dbReference type="ARBA" id="ARBA00022840"/>
    </source>
</evidence>
<dbReference type="InterPro" id="IPR050763">
    <property type="entry name" value="ABC_transporter_ATP-binding"/>
</dbReference>
<keyword evidence="2" id="KW-0813">Transport</keyword>
<reference evidence="8 9" key="1">
    <citation type="submission" date="2019-07" db="EMBL/GenBank/DDBJ databases">
        <title>R&amp;d 2014.</title>
        <authorList>
            <person name="Klenk H.-P."/>
        </authorList>
    </citation>
    <scope>NUCLEOTIDE SEQUENCE [LARGE SCALE GENOMIC DNA]</scope>
    <source>
        <strain evidence="8 9">DSM 43868</strain>
    </source>
</reference>
<comment type="subcellular location">
    <subcellularLocation>
        <location evidence="1">Cell membrane</location>
        <topology evidence="1">Peripheral membrane protein</topology>
    </subcellularLocation>
</comment>
<dbReference type="InterPro" id="IPR003439">
    <property type="entry name" value="ABC_transporter-like_ATP-bd"/>
</dbReference>
<keyword evidence="5" id="KW-0046">Antibiotic resistance</keyword>
<name>A0A562IDV5_MICOL</name>
<gene>
    <name evidence="8" type="ORF">JD77_04197</name>
</gene>
<evidence type="ECO:0000313" key="9">
    <source>
        <dbReference type="Proteomes" id="UP000319825"/>
    </source>
</evidence>
<dbReference type="PANTHER" id="PTHR42711:SF19">
    <property type="entry name" value="DOXORUBICIN RESISTANCE ATP-BINDING PROTEIN DRRA"/>
    <property type="match status" value="1"/>
</dbReference>
<evidence type="ECO:0000313" key="8">
    <source>
        <dbReference type="EMBL" id="TWH69189.1"/>
    </source>
</evidence>
<feature type="domain" description="ABC transporter" evidence="7">
    <location>
        <begin position="23"/>
        <end position="145"/>
    </location>
</feature>
<dbReference type="EMBL" id="VLKE01000001">
    <property type="protein sequence ID" value="TWH69189.1"/>
    <property type="molecule type" value="Genomic_DNA"/>
</dbReference>
<accession>A0A562IDV5</accession>
<dbReference type="GO" id="GO:0046677">
    <property type="term" value="P:response to antibiotic"/>
    <property type="evidence" value="ECO:0007669"/>
    <property type="project" value="UniProtKB-KW"/>
</dbReference>
<evidence type="ECO:0000256" key="1">
    <source>
        <dbReference type="ARBA" id="ARBA00004202"/>
    </source>
</evidence>
<comment type="caution">
    <text evidence="8">The sequence shown here is derived from an EMBL/GenBank/DDBJ whole genome shotgun (WGS) entry which is preliminary data.</text>
</comment>
<organism evidence="8 9">
    <name type="scientific">Micromonospora olivasterospora</name>
    <dbReference type="NCBI Taxonomy" id="1880"/>
    <lineage>
        <taxon>Bacteria</taxon>
        <taxon>Bacillati</taxon>
        <taxon>Actinomycetota</taxon>
        <taxon>Actinomycetes</taxon>
        <taxon>Micromonosporales</taxon>
        <taxon>Micromonosporaceae</taxon>
        <taxon>Micromonospora</taxon>
    </lineage>
</organism>
<dbReference type="GO" id="GO:0016887">
    <property type="term" value="F:ATP hydrolysis activity"/>
    <property type="evidence" value="ECO:0007669"/>
    <property type="project" value="InterPro"/>
</dbReference>
<evidence type="ECO:0000259" key="7">
    <source>
        <dbReference type="Pfam" id="PF00005"/>
    </source>
</evidence>
<sequence length="167" mass="18054">MTADNHAIVVEGLRKRYGDRPVLEGFDLRVRPGTVCGLLGPNGAGKTTAVRILSTLLRFDSGRAEVAGFDVARRPDQVRHRIGLVGQHAAVDEVLSGHQNLVLFGRLHHLGATGARRRAAELLDRFGLADAGDKPIKTYSGGMRRPWPGRSSCWPSSCRWPSPGTGP</sequence>
<dbReference type="PANTHER" id="PTHR42711">
    <property type="entry name" value="ABC TRANSPORTER ATP-BINDING PROTEIN"/>
    <property type="match status" value="1"/>
</dbReference>
<evidence type="ECO:0000256" key="2">
    <source>
        <dbReference type="ARBA" id="ARBA00022448"/>
    </source>
</evidence>
<evidence type="ECO:0000256" key="6">
    <source>
        <dbReference type="SAM" id="MobiDB-lite"/>
    </source>
</evidence>
<dbReference type="SUPFAM" id="SSF52540">
    <property type="entry name" value="P-loop containing nucleoside triphosphate hydrolases"/>
    <property type="match status" value="1"/>
</dbReference>
<dbReference type="InterPro" id="IPR027417">
    <property type="entry name" value="P-loop_NTPase"/>
</dbReference>
<keyword evidence="4 8" id="KW-0067">ATP-binding</keyword>
<keyword evidence="9" id="KW-1185">Reference proteome</keyword>
<evidence type="ECO:0000256" key="3">
    <source>
        <dbReference type="ARBA" id="ARBA00022741"/>
    </source>
</evidence>